<protein>
    <submittedName>
        <fullName evidence="5">Caspase-7</fullName>
    </submittedName>
</protein>
<reference evidence="5" key="1">
    <citation type="submission" date="2022-02" db="EMBL/GenBank/DDBJ databases">
        <title>Atlantic sturgeon de novo genome assembly.</title>
        <authorList>
            <person name="Stock M."/>
            <person name="Klopp C."/>
            <person name="Guiguen Y."/>
            <person name="Cabau C."/>
            <person name="Parinello H."/>
            <person name="Santidrian Yebra-Pimentel E."/>
            <person name="Kuhl H."/>
            <person name="Dirks R.P."/>
            <person name="Guessner J."/>
            <person name="Wuertz S."/>
            <person name="Du K."/>
            <person name="Schartl M."/>
        </authorList>
    </citation>
    <scope>NUCLEOTIDE SEQUENCE</scope>
    <source>
        <strain evidence="5">STURGEONOMICS-FGT-2020</strain>
        <tissue evidence="5">Whole blood</tissue>
    </source>
</reference>
<comment type="caution">
    <text evidence="5">The sequence shown here is derived from an EMBL/GenBank/DDBJ whole genome shotgun (WGS) entry which is preliminary data.</text>
</comment>
<gene>
    <name evidence="5" type="primary">Casp7</name>
    <name evidence="5" type="ORF">AOXY_G29048</name>
</gene>
<evidence type="ECO:0000259" key="3">
    <source>
        <dbReference type="PROSITE" id="PS50207"/>
    </source>
</evidence>
<dbReference type="InterPro" id="IPR011600">
    <property type="entry name" value="Pept_C14_caspase"/>
</dbReference>
<dbReference type="InterPro" id="IPR029030">
    <property type="entry name" value="Caspase-like_dom_sf"/>
</dbReference>
<dbReference type="Pfam" id="PF00656">
    <property type="entry name" value="Peptidase_C14"/>
    <property type="match status" value="1"/>
</dbReference>
<dbReference type="PANTHER" id="PTHR22576">
    <property type="entry name" value="MUCOSA ASSOCIATED LYMPHOID TISSUE LYMPHOMA TRANSLOCATION PROTEIN 1/PARACASPASE"/>
    <property type="match status" value="1"/>
</dbReference>
<dbReference type="PRINTS" id="PR00376">
    <property type="entry name" value="IL1BCENZYME"/>
</dbReference>
<accession>A0AAD8CNC0</accession>
<dbReference type="FunFam" id="3.40.50.1460:FF:000024">
    <property type="entry name" value="Caspase 21"/>
    <property type="match status" value="1"/>
</dbReference>
<keyword evidence="6" id="KW-1185">Reference proteome</keyword>
<dbReference type="AlphaFoldDB" id="A0AAD8CNC0"/>
<dbReference type="InterPro" id="IPR001309">
    <property type="entry name" value="Pept_C14_p20"/>
</dbReference>
<feature type="domain" description="Caspase family p10" evidence="3">
    <location>
        <begin position="160"/>
        <end position="243"/>
    </location>
</feature>
<dbReference type="PROSITE" id="PS50208">
    <property type="entry name" value="CASPASE_P20"/>
    <property type="match status" value="1"/>
</dbReference>
<dbReference type="InterPro" id="IPR002138">
    <property type="entry name" value="Pept_C14_p10"/>
</dbReference>
<evidence type="ECO:0000313" key="5">
    <source>
        <dbReference type="EMBL" id="KAK1154239.1"/>
    </source>
</evidence>
<sequence length="252" mass="27675">MPIFGSKAPPNKNQALLVSVMEFYHGVPLAPRRGVKKDTKRLHKILSKLGFQVTIHNDLTAEEIRHVFKTASLEMGGTCFVGVLSSHGEEGLVFGADGNAVRLAEIFSWFGGPGTAETTKLFFVQACRGKELDDGVELEVDSVSASEEDNFSPCLSIPIDSAVMFATAPGYAAFLHPLGSVFLQTLCDLLEEEGGRSLEVTQLMTRLNYRVAHNFEAKGRELGGKKEMPCFVTRLTRQVFPFAERLKEPLPL</sequence>
<evidence type="ECO:0000259" key="4">
    <source>
        <dbReference type="PROSITE" id="PS50208"/>
    </source>
</evidence>
<dbReference type="PANTHER" id="PTHR22576:SF41">
    <property type="entry name" value="CASPASE 14, APOPTOSIS-RELATED CYSTEINE PEPTIDASE"/>
    <property type="match status" value="1"/>
</dbReference>
<evidence type="ECO:0000256" key="2">
    <source>
        <dbReference type="RuleBase" id="RU003971"/>
    </source>
</evidence>
<organism evidence="5 6">
    <name type="scientific">Acipenser oxyrinchus oxyrinchus</name>
    <dbReference type="NCBI Taxonomy" id="40147"/>
    <lineage>
        <taxon>Eukaryota</taxon>
        <taxon>Metazoa</taxon>
        <taxon>Chordata</taxon>
        <taxon>Craniata</taxon>
        <taxon>Vertebrata</taxon>
        <taxon>Euteleostomi</taxon>
        <taxon>Actinopterygii</taxon>
        <taxon>Chondrostei</taxon>
        <taxon>Acipenseriformes</taxon>
        <taxon>Acipenseridae</taxon>
        <taxon>Acipenser</taxon>
    </lineage>
</organism>
<proteinExistence type="inferred from homology"/>
<dbReference type="Gene3D" id="3.40.50.1460">
    <property type="match status" value="1"/>
</dbReference>
<evidence type="ECO:0000256" key="1">
    <source>
        <dbReference type="ARBA" id="ARBA00010134"/>
    </source>
</evidence>
<dbReference type="PROSITE" id="PS50207">
    <property type="entry name" value="CASPASE_P10"/>
    <property type="match status" value="1"/>
</dbReference>
<dbReference type="EMBL" id="JAGXEW010000037">
    <property type="protein sequence ID" value="KAK1154239.1"/>
    <property type="molecule type" value="Genomic_DNA"/>
</dbReference>
<dbReference type="Proteomes" id="UP001230051">
    <property type="component" value="Unassembled WGS sequence"/>
</dbReference>
<name>A0AAD8CNC0_ACIOX</name>
<dbReference type="GO" id="GO:0004197">
    <property type="term" value="F:cysteine-type endopeptidase activity"/>
    <property type="evidence" value="ECO:0007669"/>
    <property type="project" value="InterPro"/>
</dbReference>
<dbReference type="InterPro" id="IPR015917">
    <property type="entry name" value="Pept_C14A"/>
</dbReference>
<dbReference type="SMART" id="SM00115">
    <property type="entry name" value="CASc"/>
    <property type="match status" value="1"/>
</dbReference>
<evidence type="ECO:0000313" key="6">
    <source>
        <dbReference type="Proteomes" id="UP001230051"/>
    </source>
</evidence>
<dbReference type="GO" id="GO:0006508">
    <property type="term" value="P:proteolysis"/>
    <property type="evidence" value="ECO:0007669"/>
    <property type="project" value="InterPro"/>
</dbReference>
<dbReference type="InterPro" id="IPR052039">
    <property type="entry name" value="Caspase-related_regulators"/>
</dbReference>
<dbReference type="SUPFAM" id="SSF52129">
    <property type="entry name" value="Caspase-like"/>
    <property type="match status" value="1"/>
</dbReference>
<comment type="similarity">
    <text evidence="1 2">Belongs to the peptidase C14A family.</text>
</comment>
<feature type="domain" description="Caspase family p20" evidence="4">
    <location>
        <begin position="11"/>
        <end position="131"/>
    </location>
</feature>